<organism evidence="3 4">
    <name type="scientific">Fusarium albosuccineum</name>
    <dbReference type="NCBI Taxonomy" id="1237068"/>
    <lineage>
        <taxon>Eukaryota</taxon>
        <taxon>Fungi</taxon>
        <taxon>Dikarya</taxon>
        <taxon>Ascomycota</taxon>
        <taxon>Pezizomycotina</taxon>
        <taxon>Sordariomycetes</taxon>
        <taxon>Hypocreomycetidae</taxon>
        <taxon>Hypocreales</taxon>
        <taxon>Nectriaceae</taxon>
        <taxon>Fusarium</taxon>
        <taxon>Fusarium decemcellulare species complex</taxon>
    </lineage>
</organism>
<proteinExistence type="predicted"/>
<keyword evidence="1" id="KW-0175">Coiled coil</keyword>
<protein>
    <submittedName>
        <fullName evidence="3">Uncharacterized protein</fullName>
    </submittedName>
</protein>
<evidence type="ECO:0000256" key="2">
    <source>
        <dbReference type="SAM" id="MobiDB-lite"/>
    </source>
</evidence>
<gene>
    <name evidence="3" type="ORF">FALBO_12595</name>
</gene>
<feature type="region of interest" description="Disordered" evidence="2">
    <location>
        <begin position="1"/>
        <end position="38"/>
    </location>
</feature>
<dbReference type="Proteomes" id="UP000554235">
    <property type="component" value="Unassembled WGS sequence"/>
</dbReference>
<dbReference type="AlphaFoldDB" id="A0A8H4L036"/>
<evidence type="ECO:0000256" key="1">
    <source>
        <dbReference type="SAM" id="Coils"/>
    </source>
</evidence>
<feature type="coiled-coil region" evidence="1">
    <location>
        <begin position="105"/>
        <end position="143"/>
    </location>
</feature>
<feature type="compositionally biased region" description="Polar residues" evidence="2">
    <location>
        <begin position="18"/>
        <end position="37"/>
    </location>
</feature>
<evidence type="ECO:0000313" key="4">
    <source>
        <dbReference type="Proteomes" id="UP000554235"/>
    </source>
</evidence>
<name>A0A8H4L036_9HYPO</name>
<reference evidence="3 4" key="1">
    <citation type="submission" date="2020-01" db="EMBL/GenBank/DDBJ databases">
        <title>Identification and distribution of gene clusters putatively required for synthesis of sphingolipid metabolism inhibitors in phylogenetically diverse species of the filamentous fungus Fusarium.</title>
        <authorList>
            <person name="Kim H.-S."/>
            <person name="Busman M."/>
            <person name="Brown D.W."/>
            <person name="Divon H."/>
            <person name="Uhlig S."/>
            <person name="Proctor R.H."/>
        </authorList>
    </citation>
    <scope>NUCLEOTIDE SEQUENCE [LARGE SCALE GENOMIC DNA]</scope>
    <source>
        <strain evidence="3 4">NRRL 20459</strain>
    </source>
</reference>
<evidence type="ECO:0000313" key="3">
    <source>
        <dbReference type="EMBL" id="KAF4460615.1"/>
    </source>
</evidence>
<dbReference type="EMBL" id="JAADYS010001904">
    <property type="protein sequence ID" value="KAF4460615.1"/>
    <property type="molecule type" value="Genomic_DNA"/>
</dbReference>
<keyword evidence="4" id="KW-1185">Reference proteome</keyword>
<comment type="caution">
    <text evidence="3">The sequence shown here is derived from an EMBL/GenBank/DDBJ whole genome shotgun (WGS) entry which is preliminary data.</text>
</comment>
<sequence length="147" mass="16708">MSTKRRRRDDGPPPGPQMKSSSTASQQRDQATQTETDSLVEELRAGIKSLESDEEHMLTRERLIQEEKTARELGSAVGLRDETITQQKLEMDLLQTRLSESEAIIVSKDRTIRALEKNIQQVKQAHEDKVKQLKERARNAKLALGDD</sequence>
<accession>A0A8H4L036</accession>